<organism evidence="3 4">
    <name type="scientific">Photobacterium kishitanii</name>
    <dbReference type="NCBI Taxonomy" id="318456"/>
    <lineage>
        <taxon>Bacteria</taxon>
        <taxon>Pseudomonadati</taxon>
        <taxon>Pseudomonadota</taxon>
        <taxon>Gammaproteobacteria</taxon>
        <taxon>Vibrionales</taxon>
        <taxon>Vibrionaceae</taxon>
        <taxon>Photobacterium</taxon>
    </lineage>
</organism>
<feature type="chain" id="PRO_5015779290" description="Pilus assembly protein E-set like domain-containing protein" evidence="1">
    <location>
        <begin position="19"/>
        <end position="796"/>
    </location>
</feature>
<dbReference type="AlphaFoldDB" id="A0A2T3K9X8"/>
<gene>
    <name evidence="3" type="ORF">C9J27_26110</name>
</gene>
<evidence type="ECO:0000313" key="3">
    <source>
        <dbReference type="EMBL" id="PSU87488.1"/>
    </source>
</evidence>
<evidence type="ECO:0000313" key="4">
    <source>
        <dbReference type="Proteomes" id="UP000241426"/>
    </source>
</evidence>
<dbReference type="Pfam" id="PF16967">
    <property type="entry name" value="TcfC"/>
    <property type="match status" value="1"/>
</dbReference>
<comment type="caution">
    <text evidence="3">The sequence shown here is derived from an EMBL/GenBank/DDBJ whole genome shotgun (WGS) entry which is preliminary data.</text>
</comment>
<dbReference type="EMBL" id="PYNF01000067">
    <property type="protein sequence ID" value="PSU87488.1"/>
    <property type="molecule type" value="Genomic_DNA"/>
</dbReference>
<dbReference type="InterPro" id="IPR032636">
    <property type="entry name" value="Pilus_assem_E-set-like_dom"/>
</dbReference>
<protein>
    <recommendedName>
        <fullName evidence="2">Pilus assembly protein E-set like domain-containing protein</fullName>
    </recommendedName>
</protein>
<proteinExistence type="predicted"/>
<accession>A0A2T3K9X8</accession>
<dbReference type="RefSeq" id="WP_107290263.1">
    <property type="nucleotide sequence ID" value="NZ_PYNF01000067.1"/>
</dbReference>
<feature type="signal peptide" evidence="1">
    <location>
        <begin position="1"/>
        <end position="18"/>
    </location>
</feature>
<evidence type="ECO:0000256" key="1">
    <source>
        <dbReference type="SAM" id="SignalP"/>
    </source>
</evidence>
<feature type="domain" description="Pilus assembly protein E-set like" evidence="2">
    <location>
        <begin position="289"/>
        <end position="350"/>
    </location>
</feature>
<keyword evidence="1" id="KW-0732">Signal</keyword>
<name>A0A2T3K9X8_9GAMM</name>
<sequence length="796" mass="89262">MNKYTIVLLALNTSLVYADTTSLAITQSNNSLIAQNYSNLGSISLLPSMKDNSNYKNILNFSKKDIELSVVGLDGATDPLSISAQVSYYSVVINDSDKITKYLESNGIKKKDALAISKMLAAGISTSPDCVGERSICIISNDKLGFVNDYYDNKLRVFIPSSFFVAKKYEEKYLKDEGLSNLAISQFYGNFENNKYSSTTYFATIDNYVGLGPGYLNFNALVNQENSEFRSAQYVYNFNKYTLLFGLNDNVNDLSDIAGNSFLSDSKFSGVTFAKTNNLLIKDSANNYLQFFTPSEGTLEVKKDGKIIYQKYVQSGKNLLYYSELPAGSYNVSLSVVKNNRVIYQGNDYVYNLNYGDQGNSPYARIGKFYLNDKNYTGFEFGYSFQVYNNLKLLLNSYLIDNNFYYTTGLVYSSNNFTSSINYSKGNDEEKIKFNINYGFLYLQVSKNKNEITDDKYYKITNQNNIQVNLSANYQLTSDINAYSSVFYNKDASNSDNNNHPDNYNYNFGLTKRFSNNISVNTSYLIKNSDNLLSLNISIPLGDNSSYYGSISSSNNNEYYSSLNYNKNIDGKIVNVTPSVTYTSDTDEPWIKSLNASLTNNNDSYNSSLRIGSNNSDINYGGSFSTTQIINNYGIDYTSENALSSMYIKTSEKDKKLGSLTLINNSNSYSREFDIKNGKSIYAPAYSQDKINYSLNNNMYLLNSTIDNRANVDFMPGKMRTLSLNVVDSSSITVINSGSDKISCKGSACLSNINIQNNVVDLIVEPNQYFKIFTGNKLCWEGKLTKYDKTATVCGN</sequence>
<dbReference type="Proteomes" id="UP000241426">
    <property type="component" value="Unassembled WGS sequence"/>
</dbReference>
<reference evidence="3 4" key="1">
    <citation type="submission" date="2018-01" db="EMBL/GenBank/DDBJ databases">
        <title>Whole genome sequencing of Histamine producing bacteria.</title>
        <authorList>
            <person name="Butler K."/>
        </authorList>
    </citation>
    <scope>NUCLEOTIDE SEQUENCE [LARGE SCALE GENOMIC DNA]</scope>
    <source>
        <strain evidence="3 4">FS-7.2</strain>
    </source>
</reference>
<evidence type="ECO:0000259" key="2">
    <source>
        <dbReference type="Pfam" id="PF16967"/>
    </source>
</evidence>